<organism evidence="4 5">
    <name type="scientific">Paracoccidioides brasiliensis</name>
    <dbReference type="NCBI Taxonomy" id="121759"/>
    <lineage>
        <taxon>Eukaryota</taxon>
        <taxon>Fungi</taxon>
        <taxon>Dikarya</taxon>
        <taxon>Ascomycota</taxon>
        <taxon>Pezizomycotina</taxon>
        <taxon>Eurotiomycetes</taxon>
        <taxon>Eurotiomycetidae</taxon>
        <taxon>Onygenales</taxon>
        <taxon>Ajellomycetaceae</taxon>
        <taxon>Paracoccidioides</taxon>
    </lineage>
</organism>
<dbReference type="InterPro" id="IPR036663">
    <property type="entry name" value="Fumarylacetoacetase_C_sf"/>
</dbReference>
<dbReference type="VEuPathDB" id="FungiDB:PABG_01370"/>
<dbReference type="GO" id="GO:0050163">
    <property type="term" value="F:oxaloacetate tautomerase activity"/>
    <property type="evidence" value="ECO:0007669"/>
    <property type="project" value="UniProtKB-ARBA"/>
</dbReference>
<dbReference type="Proteomes" id="UP000242814">
    <property type="component" value="Unassembled WGS sequence"/>
</dbReference>
<dbReference type="InterPro" id="IPR011234">
    <property type="entry name" value="Fumarylacetoacetase-like_C"/>
</dbReference>
<dbReference type="FunFam" id="3.90.850.10:FF:000002">
    <property type="entry name" value="2-hydroxyhepta-2,4-diene-1,7-dioate isomerase"/>
    <property type="match status" value="1"/>
</dbReference>
<evidence type="ECO:0000256" key="1">
    <source>
        <dbReference type="ARBA" id="ARBA00010211"/>
    </source>
</evidence>
<accession>A0A1D2JLI6</accession>
<dbReference type="Gene3D" id="3.90.850.10">
    <property type="entry name" value="Fumarylacetoacetase-like, C-terminal domain"/>
    <property type="match status" value="1"/>
</dbReference>
<reference evidence="4 5" key="1">
    <citation type="submission" date="2016-06" db="EMBL/GenBank/DDBJ databases">
        <authorList>
            <person name="Kjaerup R.B."/>
            <person name="Dalgaard T.S."/>
            <person name="Juul-Madsen H.R."/>
        </authorList>
    </citation>
    <scope>NUCLEOTIDE SEQUENCE [LARGE SCALE GENOMIC DNA]</scope>
    <source>
        <strain evidence="4 5">Pb300</strain>
    </source>
</reference>
<dbReference type="SUPFAM" id="SSF56529">
    <property type="entry name" value="FAH"/>
    <property type="match status" value="1"/>
</dbReference>
<name>A0A1D2JLI6_PARBR</name>
<proteinExistence type="inferred from homology"/>
<evidence type="ECO:0000313" key="4">
    <source>
        <dbReference type="EMBL" id="ODH41289.1"/>
    </source>
</evidence>
<dbReference type="VEuPathDB" id="FungiDB:PADG_03964"/>
<keyword evidence="2" id="KW-0479">Metal-binding</keyword>
<gene>
    <name evidence="4" type="ORF">ACO22_01422</name>
</gene>
<feature type="domain" description="Fumarylacetoacetase-like C-terminal" evidence="3">
    <location>
        <begin position="81"/>
        <end position="289"/>
    </location>
</feature>
<dbReference type="EMBL" id="LZYO01000034">
    <property type="protein sequence ID" value="ODH41289.1"/>
    <property type="molecule type" value="Genomic_DNA"/>
</dbReference>
<dbReference type="Pfam" id="PF01557">
    <property type="entry name" value="FAA_hydrolase"/>
    <property type="match status" value="1"/>
</dbReference>
<dbReference type="PANTHER" id="PTHR11820">
    <property type="entry name" value="ACYLPYRUVASE"/>
    <property type="match status" value="1"/>
</dbReference>
<evidence type="ECO:0000256" key="2">
    <source>
        <dbReference type="ARBA" id="ARBA00022723"/>
    </source>
</evidence>
<evidence type="ECO:0000259" key="3">
    <source>
        <dbReference type="Pfam" id="PF01557"/>
    </source>
</evidence>
<comment type="caution">
    <text evidence="4">The sequence shown here is derived from an EMBL/GenBank/DDBJ whole genome shotgun (WGS) entry which is preliminary data.</text>
</comment>
<protein>
    <recommendedName>
        <fullName evidence="3">Fumarylacetoacetase-like C-terminal domain-containing protein</fullName>
    </recommendedName>
</protein>
<evidence type="ECO:0000313" key="5">
    <source>
        <dbReference type="Proteomes" id="UP000242814"/>
    </source>
</evidence>
<dbReference type="GO" id="GO:0006107">
    <property type="term" value="P:oxaloacetate metabolic process"/>
    <property type="evidence" value="ECO:0007669"/>
    <property type="project" value="UniProtKB-ARBA"/>
</dbReference>
<dbReference type="PANTHER" id="PTHR11820:SF112">
    <property type="entry name" value="FUMARYLACETOACETATE HYDROLASE FAMILY PROTEIN (AFU_ORTHOLOGUE AFUA_1G02370)-RELATED"/>
    <property type="match status" value="1"/>
</dbReference>
<dbReference type="AlphaFoldDB" id="A0A1D2JLI6"/>
<dbReference type="GO" id="GO:0046872">
    <property type="term" value="F:metal ion binding"/>
    <property type="evidence" value="ECO:0007669"/>
    <property type="project" value="UniProtKB-KW"/>
</dbReference>
<sequence>MVNNKEDSIMPPFSRLVRFLSKDGRVYYGEPFLPPATTDISRATSARLITGDIFTSPTLTTRILPISRLLSPLSPTDVKSIRCLGLNYAKHATEANMPIPRYPILFYKPPASLAGPGDDIPVPIMAQECPGIDYECELVIVIGKQCRDVSEEDALDYVLGYTVGNDVSHREWQLKRGGGQWAIGKGFDGWAPIGPGIVTTAVLRDAAGLKIQTKLNGEVVQKSSTADMIFDVRRTVSWLSRGCTLGPGDLIFTGTPSGVGMGRNPPLWLKNGDKVEVSLEGVGTCENRVIFEEHSAKL</sequence>
<comment type="similarity">
    <text evidence="1">Belongs to the FAH family.</text>
</comment>